<dbReference type="PROSITE" id="PS50048">
    <property type="entry name" value="ZN2_CY6_FUNGAL_2"/>
    <property type="match status" value="1"/>
</dbReference>
<gene>
    <name evidence="8" type="ORF">O0I10_009343</name>
</gene>
<dbReference type="GO" id="GO:0005634">
    <property type="term" value="C:nucleus"/>
    <property type="evidence" value="ECO:0007669"/>
    <property type="project" value="UniProtKB-SubCell"/>
</dbReference>
<evidence type="ECO:0000256" key="2">
    <source>
        <dbReference type="ARBA" id="ARBA00022723"/>
    </source>
</evidence>
<dbReference type="RefSeq" id="XP_058339861.1">
    <property type="nucleotide sequence ID" value="XM_058489336.1"/>
</dbReference>
<name>A0AAD7UYC9_9FUNG</name>
<accession>A0AAD7UYC9</accession>
<evidence type="ECO:0000313" key="8">
    <source>
        <dbReference type="EMBL" id="KAJ8654947.1"/>
    </source>
</evidence>
<keyword evidence="3" id="KW-0805">Transcription regulation</keyword>
<dbReference type="PANTHER" id="PTHR47338:SF27">
    <property type="entry name" value="ZN(II)2CYS6 TRANSCRIPTION FACTOR (EUROFUNG)"/>
    <property type="match status" value="1"/>
</dbReference>
<dbReference type="GeneID" id="83216750"/>
<evidence type="ECO:0000259" key="7">
    <source>
        <dbReference type="PROSITE" id="PS50048"/>
    </source>
</evidence>
<reference evidence="8 9" key="1">
    <citation type="submission" date="2023-03" db="EMBL/GenBank/DDBJ databases">
        <title>Genome sequence of Lichtheimia ornata CBS 291.66.</title>
        <authorList>
            <person name="Mohabir J.T."/>
            <person name="Shea T.P."/>
            <person name="Kurbessoian T."/>
            <person name="Berby B."/>
            <person name="Fontaine J."/>
            <person name="Livny J."/>
            <person name="Gnirke A."/>
            <person name="Stajich J.E."/>
            <person name="Cuomo C.A."/>
        </authorList>
    </citation>
    <scope>NUCLEOTIDE SEQUENCE [LARGE SCALE GENOMIC DNA]</scope>
    <source>
        <strain evidence="8">CBS 291.66</strain>
    </source>
</reference>
<keyword evidence="9" id="KW-1185">Reference proteome</keyword>
<dbReference type="SMART" id="SM00066">
    <property type="entry name" value="GAL4"/>
    <property type="match status" value="1"/>
</dbReference>
<sequence length="761" mass="88542">MSKRVPCNECREHKRRCTGETPCERCQRLKLKCVYTIKKSPKDEEYIQEIEMIEQIDQLRHHIALMEAEIGQLSQTQSTTTTPTPHESPLTTSSSTVTGGSMASPISLSGNDMALDLPLKDFNNNNSNIIATNDRGYSVSLLDQRRQQRQWTTSDVDNDDNDESRQPLDWTLSVSNGNLSIHTKIHNHTELLSNLQKIVTTLEFQDQVPALFATATEPDPMSKMLHILMWKRYGKSRYKGIVKQMTFTSRATGGDHTIVPSNVVDISALMRRLIFEYTHCQQYMHLSLHCPTFMRLFVECDRRDLSPAALAACAVICMMPCRHIVQIIDYEQCADYATYFAERAKEELSERFDEISLDVYLGYTFLALFKVHASDIDECNRYSDFAERMRHLLEPMYQDKNQDPGEVALLHRASNVVMKVRTLAGMMMISQQKQKGYKDADADLYSSVYKRIHERHFDLEIVEGDSPEEQRYIRAFQMMRVLRDEAHRVVHSFQSSNLMNFIGVFGHQLEMVMRLWYKETLEPDFRLSAPLFDDTIPENVFMDMLEKDCQTSLVPILTTMRIYGECFVMCRSHLPNTIVVNHRLKINYLPPEDSEDEQKRLKHQRRLGKLMRLRQMIEFEGTDEEYLQTVFGALVLDTRDLRHSLLDITVRAAVCTLRIQKFLLRRQRGVCLFDPRIPLDALEVLKRMAKIYMYDDKQFALQVRSVIDDYLSMLKDAVEMEPMYRRLETKIRDFEAEIQEELAPLNPWANVDQDLSAYVDI</sequence>
<feature type="compositionally biased region" description="Low complexity" evidence="6">
    <location>
        <begin position="73"/>
        <end position="101"/>
    </location>
</feature>
<keyword evidence="5" id="KW-0539">Nucleus</keyword>
<dbReference type="PANTHER" id="PTHR47338">
    <property type="entry name" value="ZN(II)2CYS6 TRANSCRIPTION FACTOR (EUROFUNG)-RELATED"/>
    <property type="match status" value="1"/>
</dbReference>
<dbReference type="Proteomes" id="UP001234581">
    <property type="component" value="Unassembled WGS sequence"/>
</dbReference>
<feature type="domain" description="Zn(2)-C6 fungal-type" evidence="7">
    <location>
        <begin position="6"/>
        <end position="35"/>
    </location>
</feature>
<dbReference type="EMBL" id="JARTCD010000054">
    <property type="protein sequence ID" value="KAJ8654947.1"/>
    <property type="molecule type" value="Genomic_DNA"/>
</dbReference>
<dbReference type="CDD" id="cd00067">
    <property type="entry name" value="GAL4"/>
    <property type="match status" value="1"/>
</dbReference>
<evidence type="ECO:0000256" key="4">
    <source>
        <dbReference type="ARBA" id="ARBA00023163"/>
    </source>
</evidence>
<dbReference type="GO" id="GO:0008270">
    <property type="term" value="F:zinc ion binding"/>
    <property type="evidence" value="ECO:0007669"/>
    <property type="project" value="InterPro"/>
</dbReference>
<dbReference type="InterPro" id="IPR050815">
    <property type="entry name" value="TF_fung"/>
</dbReference>
<comment type="caution">
    <text evidence="8">The sequence shown here is derived from an EMBL/GenBank/DDBJ whole genome shotgun (WGS) entry which is preliminary data.</text>
</comment>
<evidence type="ECO:0000313" key="9">
    <source>
        <dbReference type="Proteomes" id="UP001234581"/>
    </source>
</evidence>
<dbReference type="InterPro" id="IPR001138">
    <property type="entry name" value="Zn2Cys6_DnaBD"/>
</dbReference>
<dbReference type="PROSITE" id="PS00463">
    <property type="entry name" value="ZN2_CY6_FUNGAL_1"/>
    <property type="match status" value="1"/>
</dbReference>
<dbReference type="InterPro" id="IPR036864">
    <property type="entry name" value="Zn2-C6_fun-type_DNA-bd_sf"/>
</dbReference>
<feature type="region of interest" description="Disordered" evidence="6">
    <location>
        <begin position="73"/>
        <end position="105"/>
    </location>
</feature>
<dbReference type="AlphaFoldDB" id="A0AAD7UYC9"/>
<comment type="subcellular location">
    <subcellularLocation>
        <location evidence="1">Nucleus</location>
    </subcellularLocation>
</comment>
<evidence type="ECO:0000256" key="6">
    <source>
        <dbReference type="SAM" id="MobiDB-lite"/>
    </source>
</evidence>
<protein>
    <recommendedName>
        <fullName evidence="7">Zn(2)-C6 fungal-type domain-containing protein</fullName>
    </recommendedName>
</protein>
<dbReference type="Gene3D" id="4.10.240.10">
    <property type="entry name" value="Zn(2)-C6 fungal-type DNA-binding domain"/>
    <property type="match status" value="1"/>
</dbReference>
<evidence type="ECO:0000256" key="3">
    <source>
        <dbReference type="ARBA" id="ARBA00023015"/>
    </source>
</evidence>
<proteinExistence type="predicted"/>
<evidence type="ECO:0000256" key="1">
    <source>
        <dbReference type="ARBA" id="ARBA00004123"/>
    </source>
</evidence>
<keyword evidence="4" id="KW-0804">Transcription</keyword>
<keyword evidence="2" id="KW-0479">Metal-binding</keyword>
<dbReference type="Pfam" id="PF00172">
    <property type="entry name" value="Zn_clus"/>
    <property type="match status" value="1"/>
</dbReference>
<dbReference type="SUPFAM" id="SSF57701">
    <property type="entry name" value="Zn2/Cys6 DNA-binding domain"/>
    <property type="match status" value="1"/>
</dbReference>
<dbReference type="GO" id="GO:0000981">
    <property type="term" value="F:DNA-binding transcription factor activity, RNA polymerase II-specific"/>
    <property type="evidence" value="ECO:0007669"/>
    <property type="project" value="InterPro"/>
</dbReference>
<organism evidence="8 9">
    <name type="scientific">Lichtheimia ornata</name>
    <dbReference type="NCBI Taxonomy" id="688661"/>
    <lineage>
        <taxon>Eukaryota</taxon>
        <taxon>Fungi</taxon>
        <taxon>Fungi incertae sedis</taxon>
        <taxon>Mucoromycota</taxon>
        <taxon>Mucoromycotina</taxon>
        <taxon>Mucoromycetes</taxon>
        <taxon>Mucorales</taxon>
        <taxon>Lichtheimiaceae</taxon>
        <taxon>Lichtheimia</taxon>
    </lineage>
</organism>
<evidence type="ECO:0000256" key="5">
    <source>
        <dbReference type="ARBA" id="ARBA00023242"/>
    </source>
</evidence>